<evidence type="ECO:0000259" key="1">
    <source>
        <dbReference type="Pfam" id="PF01965"/>
    </source>
</evidence>
<dbReference type="InterPro" id="IPR002818">
    <property type="entry name" value="DJ-1/PfpI"/>
</dbReference>
<comment type="caution">
    <text evidence="2">The sequence shown here is derived from an EMBL/GenBank/DDBJ whole genome shotgun (WGS) entry which is preliminary data.</text>
</comment>
<dbReference type="PANTHER" id="PTHR48094">
    <property type="entry name" value="PROTEIN/NUCLEIC ACID DEGLYCASE DJ-1-RELATED"/>
    <property type="match status" value="1"/>
</dbReference>
<organism evidence="2 3">
    <name type="scientific">Candidatus Seongchinamella marina</name>
    <dbReference type="NCBI Taxonomy" id="2518990"/>
    <lineage>
        <taxon>Bacteria</taxon>
        <taxon>Pseudomonadati</taxon>
        <taxon>Pseudomonadota</taxon>
        <taxon>Gammaproteobacteria</taxon>
        <taxon>Cellvibrionales</taxon>
        <taxon>Halieaceae</taxon>
        <taxon>Seongchinamella</taxon>
    </lineage>
</organism>
<dbReference type="SUPFAM" id="SSF52317">
    <property type="entry name" value="Class I glutamine amidotransferase-like"/>
    <property type="match status" value="1"/>
</dbReference>
<name>A0ABT3SUE4_9GAMM</name>
<proteinExistence type="predicted"/>
<dbReference type="InterPro" id="IPR050325">
    <property type="entry name" value="Prot/Nucl_acid_deglycase"/>
</dbReference>
<dbReference type="Proteomes" id="UP001143307">
    <property type="component" value="Unassembled WGS sequence"/>
</dbReference>
<gene>
    <name evidence="2" type="primary">hchA</name>
    <name evidence="2" type="ORF">EYC87_05105</name>
</gene>
<accession>A0ABT3SUE4</accession>
<dbReference type="Pfam" id="PF01965">
    <property type="entry name" value="DJ-1_PfpI"/>
    <property type="match status" value="1"/>
</dbReference>
<sequence length="284" mass="30967">MLKKLLGIAPGLESDNSYSPSKLALKLATVDKTDFDDTRYTQYRGKRSKILVICTEQKNMMMQNGKLFSTGNHPVETLVPMLHLKNAGYDFEIATPTGKPVVFETWAFPGKDEQIKSLHDKYASSFSQPKNLQVLAGEILPDPECYAAVFIPGGHGAMLGIPVDENVQKILNWAHENELFTVTLCHGPAALLATTLGGQDFLYAGYNMAVFPHSVDKMTPKIGYLPGQVSWALSEKLTGLGARIANSKADDTVCLDRKLITGASPDAANQLGKLAARTLLKELQ</sequence>
<dbReference type="InterPro" id="IPR029062">
    <property type="entry name" value="Class_I_gatase-like"/>
</dbReference>
<evidence type="ECO:0000313" key="3">
    <source>
        <dbReference type="Proteomes" id="UP001143307"/>
    </source>
</evidence>
<dbReference type="PANTHER" id="PTHR48094:SF20">
    <property type="entry name" value="PROTEIN_NUCLEIC ACID DEGLYCASE 1"/>
    <property type="match status" value="1"/>
</dbReference>
<protein>
    <submittedName>
        <fullName evidence="2">Protein deglycase HchA</fullName>
    </submittedName>
</protein>
<evidence type="ECO:0000313" key="2">
    <source>
        <dbReference type="EMBL" id="MCX2972962.1"/>
    </source>
</evidence>
<dbReference type="EMBL" id="SHNP01000002">
    <property type="protein sequence ID" value="MCX2972962.1"/>
    <property type="molecule type" value="Genomic_DNA"/>
</dbReference>
<feature type="domain" description="DJ-1/PfpI" evidence="1">
    <location>
        <begin position="74"/>
        <end position="273"/>
    </location>
</feature>
<dbReference type="Gene3D" id="3.40.50.880">
    <property type="match status" value="1"/>
</dbReference>
<keyword evidence="3" id="KW-1185">Reference proteome</keyword>
<dbReference type="RefSeq" id="WP_279251927.1">
    <property type="nucleotide sequence ID" value="NZ_SHNP01000002.1"/>
</dbReference>
<dbReference type="NCBIfam" id="NF003168">
    <property type="entry name" value="PRK04155.1"/>
    <property type="match status" value="1"/>
</dbReference>
<reference evidence="2" key="1">
    <citation type="submission" date="2019-02" db="EMBL/GenBank/DDBJ databases">
        <authorList>
            <person name="Li S.-H."/>
        </authorList>
    </citation>
    <scope>NUCLEOTIDE SEQUENCE</scope>
    <source>
        <strain evidence="2">IMCC8485</strain>
    </source>
</reference>